<proteinExistence type="predicted"/>
<keyword evidence="3" id="KW-1185">Reference proteome</keyword>
<evidence type="ECO:0000313" key="2">
    <source>
        <dbReference type="EMBL" id="KAE8311333.1"/>
    </source>
</evidence>
<evidence type="ECO:0000256" key="1">
    <source>
        <dbReference type="SAM" id="Phobius"/>
    </source>
</evidence>
<keyword evidence="1" id="KW-0472">Membrane</keyword>
<accession>A0A5N6VS13</accession>
<gene>
    <name evidence="2" type="ORF">BDV41DRAFT_542064</name>
</gene>
<organism evidence="2 3">
    <name type="scientific">Aspergillus transmontanensis</name>
    <dbReference type="NCBI Taxonomy" id="1034304"/>
    <lineage>
        <taxon>Eukaryota</taxon>
        <taxon>Fungi</taxon>
        <taxon>Dikarya</taxon>
        <taxon>Ascomycota</taxon>
        <taxon>Pezizomycotina</taxon>
        <taxon>Eurotiomycetes</taxon>
        <taxon>Eurotiomycetidae</taxon>
        <taxon>Eurotiales</taxon>
        <taxon>Aspergillaceae</taxon>
        <taxon>Aspergillus</taxon>
        <taxon>Aspergillus subgen. Circumdati</taxon>
    </lineage>
</organism>
<keyword evidence="1" id="KW-0812">Transmembrane</keyword>
<feature type="transmembrane region" description="Helical" evidence="1">
    <location>
        <begin position="23"/>
        <end position="42"/>
    </location>
</feature>
<protein>
    <submittedName>
        <fullName evidence="2">Uncharacterized protein</fullName>
    </submittedName>
</protein>
<evidence type="ECO:0000313" key="3">
    <source>
        <dbReference type="Proteomes" id="UP000325433"/>
    </source>
</evidence>
<sequence>MGQSMWSKMYSVWSTSSEPWKVYYYYLQCFVAIMSFLFSSSYPSLLPLGFSTIL</sequence>
<keyword evidence="1" id="KW-1133">Transmembrane helix</keyword>
<dbReference type="AlphaFoldDB" id="A0A5N6VS13"/>
<reference evidence="3" key="1">
    <citation type="submission" date="2019-04" db="EMBL/GenBank/DDBJ databases">
        <title>Friends and foes A comparative genomics studyof 23 Aspergillus species from section Flavi.</title>
        <authorList>
            <consortium name="DOE Joint Genome Institute"/>
            <person name="Kjaerbolling I."/>
            <person name="Vesth T."/>
            <person name="Frisvad J.C."/>
            <person name="Nybo J.L."/>
            <person name="Theobald S."/>
            <person name="Kildgaard S."/>
            <person name="Isbrandt T."/>
            <person name="Kuo A."/>
            <person name="Sato A."/>
            <person name="Lyhne E.K."/>
            <person name="Kogle M.E."/>
            <person name="Wiebenga A."/>
            <person name="Kun R.S."/>
            <person name="Lubbers R.J."/>
            <person name="Makela M.R."/>
            <person name="Barry K."/>
            <person name="Chovatia M."/>
            <person name="Clum A."/>
            <person name="Daum C."/>
            <person name="Haridas S."/>
            <person name="He G."/>
            <person name="LaButti K."/>
            <person name="Lipzen A."/>
            <person name="Mondo S."/>
            <person name="Riley R."/>
            <person name="Salamov A."/>
            <person name="Simmons B.A."/>
            <person name="Magnuson J.K."/>
            <person name="Henrissat B."/>
            <person name="Mortensen U.H."/>
            <person name="Larsen T.O."/>
            <person name="Devries R.P."/>
            <person name="Grigoriev I.V."/>
            <person name="Machida M."/>
            <person name="Baker S.E."/>
            <person name="Andersen M.R."/>
        </authorList>
    </citation>
    <scope>NUCLEOTIDE SEQUENCE [LARGE SCALE GENOMIC DNA]</scope>
    <source>
        <strain evidence="3">CBS 130015</strain>
    </source>
</reference>
<name>A0A5N6VS13_9EURO</name>
<dbReference type="EMBL" id="ML738343">
    <property type="protein sequence ID" value="KAE8311333.1"/>
    <property type="molecule type" value="Genomic_DNA"/>
</dbReference>
<dbReference type="Proteomes" id="UP000325433">
    <property type="component" value="Unassembled WGS sequence"/>
</dbReference>